<sequence length="135" mass="15249">QVVEATLLKKKARYAGRASKCLNLDLCYAHRILSNRTTLKLVVAVCAERVMGIRHPFHTRAHWSRYCTAAIVFTIVLLAGMLTFYNNFSHICVVKEFCNRTQAIGNPFFFANQKPYVGSTNGLHIDQAYTAIKLP</sequence>
<keyword evidence="2" id="KW-1185">Reference proteome</keyword>
<keyword evidence="1" id="KW-1133">Transmembrane helix</keyword>
<protein>
    <submittedName>
        <fullName evidence="3">AcidPPc domain-containing protein</fullName>
    </submittedName>
</protein>
<name>A0A0M3HGH0_ASCLU</name>
<accession>A0A0M3HGH0</accession>
<organism evidence="2 3">
    <name type="scientific">Ascaris lumbricoides</name>
    <name type="common">Giant roundworm</name>
    <dbReference type="NCBI Taxonomy" id="6252"/>
    <lineage>
        <taxon>Eukaryota</taxon>
        <taxon>Metazoa</taxon>
        <taxon>Ecdysozoa</taxon>
        <taxon>Nematoda</taxon>
        <taxon>Chromadorea</taxon>
        <taxon>Rhabditida</taxon>
        <taxon>Spirurina</taxon>
        <taxon>Ascaridomorpha</taxon>
        <taxon>Ascaridoidea</taxon>
        <taxon>Ascarididae</taxon>
        <taxon>Ascaris</taxon>
    </lineage>
</organism>
<evidence type="ECO:0000313" key="3">
    <source>
        <dbReference type="WBParaSite" id="ALUE_0000061501-mRNA-1"/>
    </source>
</evidence>
<dbReference type="PANTHER" id="PTHR46895">
    <property type="entry name" value="PROTEIN CBG20548-RELATED"/>
    <property type="match status" value="1"/>
</dbReference>
<dbReference type="AlphaFoldDB" id="A0A0M3HGH0"/>
<proteinExistence type="predicted"/>
<keyword evidence="1" id="KW-0812">Transmembrane</keyword>
<evidence type="ECO:0000313" key="2">
    <source>
        <dbReference type="Proteomes" id="UP000036681"/>
    </source>
</evidence>
<dbReference type="Gene3D" id="1.20.1070.10">
    <property type="entry name" value="Rhodopsin 7-helix transmembrane proteins"/>
    <property type="match status" value="1"/>
</dbReference>
<evidence type="ECO:0000256" key="1">
    <source>
        <dbReference type="SAM" id="Phobius"/>
    </source>
</evidence>
<feature type="transmembrane region" description="Helical" evidence="1">
    <location>
        <begin position="63"/>
        <end position="85"/>
    </location>
</feature>
<keyword evidence="1" id="KW-0472">Membrane</keyword>
<reference evidence="3" key="1">
    <citation type="submission" date="2017-02" db="UniProtKB">
        <authorList>
            <consortium name="WormBaseParasite"/>
        </authorList>
    </citation>
    <scope>IDENTIFICATION</scope>
</reference>
<dbReference type="Proteomes" id="UP000036681">
    <property type="component" value="Unplaced"/>
</dbReference>
<dbReference type="WBParaSite" id="ALUE_0000061501-mRNA-1">
    <property type="protein sequence ID" value="ALUE_0000061501-mRNA-1"/>
    <property type="gene ID" value="ALUE_0000061501"/>
</dbReference>